<dbReference type="Pfam" id="PF01124">
    <property type="entry name" value="MAPEG"/>
    <property type="match status" value="1"/>
</dbReference>
<evidence type="ECO:0000256" key="1">
    <source>
        <dbReference type="ARBA" id="ARBA00004370"/>
    </source>
</evidence>
<dbReference type="GeneID" id="70246910"/>
<evidence type="ECO:0000313" key="7">
    <source>
        <dbReference type="Proteomes" id="UP001201262"/>
    </source>
</evidence>
<sequence>MSKLLSILGLRAAGSFQSLDLTTTTTMIPNYGPAYLMFNFIFAYGILSSRTLKRYYKIDHNVSPREDLTKYGEAAVRDGKLTRRQLEMLKRNEAAHANAVENYTFLVAAIVLATGTGVDHVLINLMSLVYTLARVAYGIFYLLIDDPVWSHLRGISWWVGNMTCFSLLYRSLVALNS</sequence>
<dbReference type="Proteomes" id="UP001201262">
    <property type="component" value="Unassembled WGS sequence"/>
</dbReference>
<feature type="transmembrane region" description="Helical" evidence="5">
    <location>
        <begin position="28"/>
        <end position="47"/>
    </location>
</feature>
<dbReference type="Gene3D" id="1.20.120.550">
    <property type="entry name" value="Membrane associated eicosanoid/glutathione metabolism-like domain"/>
    <property type="match status" value="1"/>
</dbReference>
<keyword evidence="7" id="KW-1185">Reference proteome</keyword>
<evidence type="ECO:0000256" key="3">
    <source>
        <dbReference type="ARBA" id="ARBA00022989"/>
    </source>
</evidence>
<dbReference type="InterPro" id="IPR001129">
    <property type="entry name" value="Membr-assoc_MAPEG"/>
</dbReference>
<dbReference type="RefSeq" id="XP_046070791.1">
    <property type="nucleotide sequence ID" value="XM_046216623.1"/>
</dbReference>
<dbReference type="AlphaFoldDB" id="A0AAD4KNW4"/>
<accession>A0AAD4KNW4</accession>
<dbReference type="GO" id="GO:0016020">
    <property type="term" value="C:membrane"/>
    <property type="evidence" value="ECO:0007669"/>
    <property type="project" value="UniProtKB-SubCell"/>
</dbReference>
<reference evidence="6" key="1">
    <citation type="submission" date="2021-12" db="EMBL/GenBank/DDBJ databases">
        <title>Convergent genome expansion in fungi linked to evolution of root-endophyte symbiosis.</title>
        <authorList>
            <consortium name="DOE Joint Genome Institute"/>
            <person name="Ke Y.-H."/>
            <person name="Bonito G."/>
            <person name="Liao H.-L."/>
            <person name="Looney B."/>
            <person name="Rojas-Flechas A."/>
            <person name="Nash J."/>
            <person name="Hameed K."/>
            <person name="Schadt C."/>
            <person name="Martin F."/>
            <person name="Crous P.W."/>
            <person name="Miettinen O."/>
            <person name="Magnuson J.K."/>
            <person name="Labbe J."/>
            <person name="Jacobson D."/>
            <person name="Doktycz M.J."/>
            <person name="Veneault-Fourrey C."/>
            <person name="Kuo A."/>
            <person name="Mondo S."/>
            <person name="Calhoun S."/>
            <person name="Riley R."/>
            <person name="Ohm R."/>
            <person name="LaButti K."/>
            <person name="Andreopoulos B."/>
            <person name="Pangilinan J."/>
            <person name="Nolan M."/>
            <person name="Tritt A."/>
            <person name="Clum A."/>
            <person name="Lipzen A."/>
            <person name="Daum C."/>
            <person name="Barry K."/>
            <person name="Grigoriev I.V."/>
            <person name="Vilgalys R."/>
        </authorList>
    </citation>
    <scope>NUCLEOTIDE SEQUENCE</scope>
    <source>
        <strain evidence="6">PMI_201</strain>
    </source>
</reference>
<dbReference type="PANTHER" id="PTHR35371:SF2">
    <property type="entry name" value="MAPEG FAMILY PROTEIN"/>
    <property type="match status" value="1"/>
</dbReference>
<dbReference type="SUPFAM" id="SSF161084">
    <property type="entry name" value="MAPEG domain-like"/>
    <property type="match status" value="1"/>
</dbReference>
<dbReference type="InterPro" id="IPR023352">
    <property type="entry name" value="MAPEG-like_dom_sf"/>
</dbReference>
<gene>
    <name evidence="6" type="ORF">BGW36DRAFT_383051</name>
</gene>
<keyword evidence="2 5" id="KW-0812">Transmembrane</keyword>
<evidence type="ECO:0000256" key="5">
    <source>
        <dbReference type="SAM" id="Phobius"/>
    </source>
</evidence>
<dbReference type="PANTHER" id="PTHR35371">
    <property type="entry name" value="INNER MEMBRANE PROTEIN"/>
    <property type="match status" value="1"/>
</dbReference>
<keyword evidence="4 5" id="KW-0472">Membrane</keyword>
<protein>
    <submittedName>
        <fullName evidence="6">Uncharacterized protein</fullName>
    </submittedName>
</protein>
<name>A0AAD4KNW4_9EURO</name>
<dbReference type="EMBL" id="JAJTJA010000008">
    <property type="protein sequence ID" value="KAH8695649.1"/>
    <property type="molecule type" value="Genomic_DNA"/>
</dbReference>
<organism evidence="6 7">
    <name type="scientific">Talaromyces proteolyticus</name>
    <dbReference type="NCBI Taxonomy" id="1131652"/>
    <lineage>
        <taxon>Eukaryota</taxon>
        <taxon>Fungi</taxon>
        <taxon>Dikarya</taxon>
        <taxon>Ascomycota</taxon>
        <taxon>Pezizomycotina</taxon>
        <taxon>Eurotiomycetes</taxon>
        <taxon>Eurotiomycetidae</taxon>
        <taxon>Eurotiales</taxon>
        <taxon>Trichocomaceae</taxon>
        <taxon>Talaromyces</taxon>
        <taxon>Talaromyces sect. Bacilispori</taxon>
    </lineage>
</organism>
<comment type="caution">
    <text evidence="6">The sequence shown here is derived from an EMBL/GenBank/DDBJ whole genome shotgun (WGS) entry which is preliminary data.</text>
</comment>
<feature type="transmembrane region" description="Helical" evidence="5">
    <location>
        <begin position="155"/>
        <end position="175"/>
    </location>
</feature>
<comment type="subcellular location">
    <subcellularLocation>
        <location evidence="1">Membrane</location>
    </subcellularLocation>
</comment>
<evidence type="ECO:0000313" key="6">
    <source>
        <dbReference type="EMBL" id="KAH8695649.1"/>
    </source>
</evidence>
<evidence type="ECO:0000256" key="2">
    <source>
        <dbReference type="ARBA" id="ARBA00022692"/>
    </source>
</evidence>
<keyword evidence="3 5" id="KW-1133">Transmembrane helix</keyword>
<feature type="transmembrane region" description="Helical" evidence="5">
    <location>
        <begin position="121"/>
        <end position="143"/>
    </location>
</feature>
<proteinExistence type="predicted"/>
<evidence type="ECO:0000256" key="4">
    <source>
        <dbReference type="ARBA" id="ARBA00023136"/>
    </source>
</evidence>